<feature type="transmembrane region" description="Helical" evidence="9">
    <location>
        <begin position="297"/>
        <end position="321"/>
    </location>
</feature>
<dbReference type="InterPro" id="IPR052702">
    <property type="entry name" value="MscS-like_channel"/>
</dbReference>
<evidence type="ECO:0000313" key="15">
    <source>
        <dbReference type="Proteomes" id="UP000037697"/>
    </source>
</evidence>
<evidence type="ECO:0000256" key="2">
    <source>
        <dbReference type="ARBA" id="ARBA00008017"/>
    </source>
</evidence>
<feature type="transmembrane region" description="Helical" evidence="9">
    <location>
        <begin position="642"/>
        <end position="661"/>
    </location>
</feature>
<feature type="coiled-coil region" evidence="8">
    <location>
        <begin position="73"/>
        <end position="100"/>
    </location>
</feature>
<dbReference type="InterPro" id="IPR006686">
    <property type="entry name" value="MscS_channel_CS"/>
</dbReference>
<dbReference type="SUPFAM" id="SSF82689">
    <property type="entry name" value="Mechanosensitive channel protein MscS (YggB), C-terminal domain"/>
    <property type="match status" value="1"/>
</dbReference>
<dbReference type="AlphaFoldDB" id="A0AAW3J2T7"/>
<feature type="transmembrane region" description="Helical" evidence="9">
    <location>
        <begin position="470"/>
        <end position="490"/>
    </location>
</feature>
<keyword evidence="7 9" id="KW-0472">Membrane</keyword>
<evidence type="ECO:0000256" key="9">
    <source>
        <dbReference type="SAM" id="Phobius"/>
    </source>
</evidence>
<dbReference type="InterPro" id="IPR010920">
    <property type="entry name" value="LSM_dom_sf"/>
</dbReference>
<evidence type="ECO:0000313" key="14">
    <source>
        <dbReference type="EMBL" id="KOY39145.1"/>
    </source>
</evidence>
<reference evidence="14 15" key="1">
    <citation type="submission" date="2015-07" db="EMBL/GenBank/DDBJ databases">
        <title>Foodborne Vibrio parahaemolyticus Isolates.</title>
        <authorList>
            <person name="Ronholm J."/>
            <person name="Petronella N."/>
            <person name="Kenwell R."/>
            <person name="Banerjee S."/>
        </authorList>
    </citation>
    <scope>NUCLEOTIDE SEQUENCE [LARGE SCALE GENOMIC DNA]</scope>
    <source>
        <strain evidence="14 15">HS-06-05</strain>
    </source>
</reference>
<evidence type="ECO:0000259" key="11">
    <source>
        <dbReference type="Pfam" id="PF12794"/>
    </source>
</evidence>
<evidence type="ECO:0000256" key="1">
    <source>
        <dbReference type="ARBA" id="ARBA00004651"/>
    </source>
</evidence>
<dbReference type="Pfam" id="PF12794">
    <property type="entry name" value="MscS_TM"/>
    <property type="match status" value="1"/>
</dbReference>
<comment type="subcellular location">
    <subcellularLocation>
        <location evidence="1">Cell membrane</location>
        <topology evidence="1">Multi-pass membrane protein</topology>
    </subcellularLocation>
</comment>
<evidence type="ECO:0000256" key="5">
    <source>
        <dbReference type="ARBA" id="ARBA00022729"/>
    </source>
</evidence>
<feature type="transmembrane region" description="Helical" evidence="9">
    <location>
        <begin position="249"/>
        <end position="266"/>
    </location>
</feature>
<proteinExistence type="inferred from homology"/>
<dbReference type="GO" id="GO:0008381">
    <property type="term" value="F:mechanosensitive monoatomic ion channel activity"/>
    <property type="evidence" value="ECO:0007669"/>
    <property type="project" value="UniProtKB-ARBA"/>
</dbReference>
<feature type="transmembrane region" description="Helical" evidence="9">
    <location>
        <begin position="374"/>
        <end position="395"/>
    </location>
</feature>
<dbReference type="InterPro" id="IPR011066">
    <property type="entry name" value="MscS_channel_C_sf"/>
</dbReference>
<dbReference type="PANTHER" id="PTHR30347">
    <property type="entry name" value="POTASSIUM CHANNEL RELATED"/>
    <property type="match status" value="1"/>
</dbReference>
<feature type="transmembrane region" description="Helical" evidence="9">
    <location>
        <begin position="333"/>
        <end position="353"/>
    </location>
</feature>
<sequence length="857" mass="98605">MIREKEIYSYIVAFIAMLAMSIAIYLLASEDDAENTRVFNRENFVEKEIELDPKNFSNTHKIDVEIDKVNLEIVKMSSDLERMSLEYAELVEEMEVIKSNLDWLNKTTAFGAYTRVMLQALPQTIKMESLQDYRSQVNIRTYEISKAIRAVSQSQEERLIATERIDLEKLQQLNSLYKALSNQIETLIVVSGDYSLALAEARDFLKERQVWTYSNAPIWKNIFNLDTKKLFGVTSPIRFITQNIELDKVRISLIYLVAFTMILLFLNRWSRLKLDLVSQRQKKVFGNPLKDSFSNSIIVLAITFVASSILPVFFFTCVWFLDFNWVRYPSILYDQIMIASCALLWSVGFLYHLSRKQGMLELHFRWSKEMCHTIHHRIRIIMFPLLITLVCFYFFRLTAQENDAEILRILYLLFVLYKSVLNLGDVNDHLPAFFQSGVGFFVIYYSLLGSFFVVIGMAMLGLYVGSWKILVLQQLNVFALIGVFLVYQLGERWLILEQRQLSYQRFLAKREEKIARENEGGFEEASVFDIEEQGLDKESISEQSMTLLKGLSLILLVTVLSTVWTSQLELTNWMDDVVLWQVTPSSGGGVEAVDITLKSLMYALLTLVISVVSIRNIPGLLELLVLRRMNLSPGTGYTITTLLRYIILMLGIVIVFTTIGIEWERLQWLVAAIGVGLGFGLQEIFANFISGLILLFERPIRIGDTVTINELSGTVSKIQTRSTTIIDWDNKEIVVPNKVFITDKLINWSLTDSVTRVVIPVGVAYDSDIELVEELLYRAVEDTPLVLGVPAPSVYFLTFGDSSLEFELRFHINSIDDRLPTLHLVNKKINQLFKENRVEISYPQIDVHMKDADQKKR</sequence>
<keyword evidence="3" id="KW-1003">Cell membrane</keyword>
<dbReference type="RefSeq" id="WP_053811805.1">
    <property type="nucleotide sequence ID" value="NZ_JAMQAC010000061.1"/>
</dbReference>
<dbReference type="Pfam" id="PF00924">
    <property type="entry name" value="MS_channel_2nd"/>
    <property type="match status" value="1"/>
</dbReference>
<evidence type="ECO:0000256" key="7">
    <source>
        <dbReference type="ARBA" id="ARBA00023136"/>
    </source>
</evidence>
<evidence type="ECO:0000259" key="12">
    <source>
        <dbReference type="Pfam" id="PF21082"/>
    </source>
</evidence>
<feature type="domain" description="Mechanosensitive ion channel MscS C-terminal" evidence="12">
    <location>
        <begin position="757"/>
        <end position="840"/>
    </location>
</feature>
<feature type="transmembrane region" description="Helical" evidence="9">
    <location>
        <begin position="667"/>
        <end position="696"/>
    </location>
</feature>
<feature type="transmembrane region" description="Helical" evidence="9">
    <location>
        <begin position="600"/>
        <end position="621"/>
    </location>
</feature>
<comment type="similarity">
    <text evidence="2">Belongs to the MscS (TC 1.A.23) family.</text>
</comment>
<protein>
    <submittedName>
        <fullName evidence="14">Mechanosensitive ion channel protein MscS</fullName>
    </submittedName>
</protein>
<keyword evidence="5" id="KW-0732">Signal</keyword>
<feature type="domain" description="Mechanosensitive ion channel inner membrane" evidence="11">
    <location>
        <begin position="257"/>
        <end position="580"/>
    </location>
</feature>
<dbReference type="Pfam" id="PF21082">
    <property type="entry name" value="MS_channel_3rd"/>
    <property type="match status" value="1"/>
</dbReference>
<name>A0AAW3J2T7_VIBPH</name>
<evidence type="ECO:0000256" key="4">
    <source>
        <dbReference type="ARBA" id="ARBA00022692"/>
    </source>
</evidence>
<gene>
    <name evidence="14" type="ORF">ACX05_06565</name>
</gene>
<feature type="transmembrane region" description="Helical" evidence="9">
    <location>
        <begin position="547"/>
        <end position="565"/>
    </location>
</feature>
<comment type="caution">
    <text evidence="14">The sequence shown here is derived from an EMBL/GenBank/DDBJ whole genome shotgun (WGS) entry which is preliminary data.</text>
</comment>
<dbReference type="InterPro" id="IPR025692">
    <property type="entry name" value="MscS_IM_dom1"/>
</dbReference>
<dbReference type="EMBL" id="LIRS01000044">
    <property type="protein sequence ID" value="KOY39145.1"/>
    <property type="molecule type" value="Genomic_DNA"/>
</dbReference>
<dbReference type="PANTHER" id="PTHR30347:SF1">
    <property type="entry name" value="MECHANOSENSITIVE CHANNEL MSCK"/>
    <property type="match status" value="1"/>
</dbReference>
<dbReference type="PROSITE" id="PS01246">
    <property type="entry name" value="UPF0003"/>
    <property type="match status" value="1"/>
</dbReference>
<keyword evidence="6 9" id="KW-1133">Transmembrane helix</keyword>
<accession>A0AAW3J2T7</accession>
<evidence type="ECO:0000256" key="3">
    <source>
        <dbReference type="ARBA" id="ARBA00022475"/>
    </source>
</evidence>
<dbReference type="InterPro" id="IPR011014">
    <property type="entry name" value="MscS_channel_TM-2"/>
</dbReference>
<dbReference type="SUPFAM" id="SSF50182">
    <property type="entry name" value="Sm-like ribonucleoproteins"/>
    <property type="match status" value="1"/>
</dbReference>
<keyword evidence="8" id="KW-0175">Coiled coil</keyword>
<keyword evidence="4 9" id="KW-0812">Transmembrane</keyword>
<dbReference type="Gene3D" id="1.10.287.1260">
    <property type="match status" value="1"/>
</dbReference>
<dbReference type="InterPro" id="IPR023408">
    <property type="entry name" value="MscS_beta-dom_sf"/>
</dbReference>
<evidence type="ECO:0000259" key="10">
    <source>
        <dbReference type="Pfam" id="PF00924"/>
    </source>
</evidence>
<dbReference type="Gene3D" id="2.30.30.60">
    <property type="match status" value="1"/>
</dbReference>
<feature type="transmembrane region" description="Helical" evidence="9">
    <location>
        <begin position="438"/>
        <end position="464"/>
    </location>
</feature>
<feature type="transmembrane region" description="Helical" evidence="9">
    <location>
        <begin position="407"/>
        <end position="426"/>
    </location>
</feature>
<dbReference type="InterPro" id="IPR049278">
    <property type="entry name" value="MS_channel_C"/>
</dbReference>
<feature type="domain" description="Mechanosensitive ion channel MscS" evidence="10">
    <location>
        <begin position="684"/>
        <end position="749"/>
    </location>
</feature>
<dbReference type="InterPro" id="IPR006685">
    <property type="entry name" value="MscS_channel_2nd"/>
</dbReference>
<evidence type="ECO:0000256" key="6">
    <source>
        <dbReference type="ARBA" id="ARBA00022989"/>
    </source>
</evidence>
<evidence type="ECO:0000256" key="8">
    <source>
        <dbReference type="SAM" id="Coils"/>
    </source>
</evidence>
<dbReference type="Proteomes" id="UP000037697">
    <property type="component" value="Unassembled WGS sequence"/>
</dbReference>
<organism evidence="14 15">
    <name type="scientific">Vibrio parahaemolyticus</name>
    <dbReference type="NCBI Taxonomy" id="670"/>
    <lineage>
        <taxon>Bacteria</taxon>
        <taxon>Pseudomonadati</taxon>
        <taxon>Pseudomonadota</taxon>
        <taxon>Gammaproteobacteria</taxon>
        <taxon>Vibrionales</taxon>
        <taxon>Vibrionaceae</taxon>
        <taxon>Vibrio</taxon>
    </lineage>
</organism>
<dbReference type="GO" id="GO:0005886">
    <property type="term" value="C:plasma membrane"/>
    <property type="evidence" value="ECO:0007669"/>
    <property type="project" value="UniProtKB-SubCell"/>
</dbReference>
<feature type="domain" description="Mechanosensitive ion channel transmembrane helices 2/3" evidence="13">
    <location>
        <begin position="641"/>
        <end position="682"/>
    </location>
</feature>
<feature type="transmembrane region" description="Helical" evidence="9">
    <location>
        <begin position="7"/>
        <end position="28"/>
    </location>
</feature>
<evidence type="ECO:0000259" key="13">
    <source>
        <dbReference type="Pfam" id="PF21088"/>
    </source>
</evidence>
<dbReference type="Pfam" id="PF21088">
    <property type="entry name" value="MS_channel_1st"/>
    <property type="match status" value="1"/>
</dbReference>
<dbReference type="SUPFAM" id="SSF82861">
    <property type="entry name" value="Mechanosensitive channel protein MscS (YggB), transmembrane region"/>
    <property type="match status" value="1"/>
</dbReference>
<dbReference type="Gene3D" id="3.30.70.100">
    <property type="match status" value="1"/>
</dbReference>
<dbReference type="FunFam" id="1.10.287.1260:FF:000002">
    <property type="entry name" value="Potassium efflux system KefA"/>
    <property type="match status" value="1"/>
</dbReference>
<dbReference type="InterPro" id="IPR049142">
    <property type="entry name" value="MS_channel_1st"/>
</dbReference>